<accession>A0ABS8JIL0</accession>
<evidence type="ECO:0000256" key="2">
    <source>
        <dbReference type="ARBA" id="ARBA00022723"/>
    </source>
</evidence>
<dbReference type="PROSITE" id="PS51184">
    <property type="entry name" value="JMJC"/>
    <property type="match status" value="1"/>
</dbReference>
<dbReference type="SUPFAM" id="SSF51197">
    <property type="entry name" value="Clavaminate synthase-like"/>
    <property type="match status" value="1"/>
</dbReference>
<proteinExistence type="predicted"/>
<evidence type="ECO:0000313" key="7">
    <source>
        <dbReference type="EMBL" id="MCC8363439.1"/>
    </source>
</evidence>
<reference evidence="7" key="1">
    <citation type="submission" date="2021-10" db="EMBL/GenBank/DDBJ databases">
        <authorList>
            <person name="Lyu M."/>
            <person name="Wang X."/>
            <person name="Meng X."/>
            <person name="Xu K."/>
        </authorList>
    </citation>
    <scope>NUCLEOTIDE SEQUENCE</scope>
    <source>
        <strain evidence="7">A6</strain>
    </source>
</reference>
<evidence type="ECO:0000256" key="4">
    <source>
        <dbReference type="ARBA" id="ARBA00023002"/>
    </source>
</evidence>
<name>A0ABS8JIL0_9GAMM</name>
<dbReference type="PANTHER" id="PTHR13096">
    <property type="entry name" value="MINA53 MYC INDUCED NUCLEAR ANTIGEN"/>
    <property type="match status" value="1"/>
</dbReference>
<keyword evidence="5" id="KW-0408">Iron</keyword>
<comment type="cofactor">
    <cofactor evidence="1">
        <name>Fe(2+)</name>
        <dbReference type="ChEBI" id="CHEBI:29033"/>
    </cofactor>
</comment>
<dbReference type="Proteomes" id="UP001165293">
    <property type="component" value="Unassembled WGS sequence"/>
</dbReference>
<dbReference type="InterPro" id="IPR046799">
    <property type="entry name" value="ROXA-like_wH"/>
</dbReference>
<evidence type="ECO:0000256" key="3">
    <source>
        <dbReference type="ARBA" id="ARBA00022964"/>
    </source>
</evidence>
<keyword evidence="8" id="KW-1185">Reference proteome</keyword>
<feature type="domain" description="JmjC" evidence="6">
    <location>
        <begin position="112"/>
        <end position="245"/>
    </location>
</feature>
<keyword evidence="2" id="KW-0479">Metal-binding</keyword>
<dbReference type="EMBL" id="JAJGAK010000002">
    <property type="protein sequence ID" value="MCC8363439.1"/>
    <property type="molecule type" value="Genomic_DNA"/>
</dbReference>
<evidence type="ECO:0000256" key="1">
    <source>
        <dbReference type="ARBA" id="ARBA00001954"/>
    </source>
</evidence>
<gene>
    <name evidence="7" type="ORF">LK996_10180</name>
</gene>
<dbReference type="Pfam" id="PF20514">
    <property type="entry name" value="WHD_ROXA"/>
    <property type="match status" value="1"/>
</dbReference>
<dbReference type="PANTHER" id="PTHR13096:SF8">
    <property type="entry name" value="RIBOSOMAL OXYGENASE 1"/>
    <property type="match status" value="1"/>
</dbReference>
<protein>
    <submittedName>
        <fullName evidence="7">Cupin domain-containing protein</fullName>
    </submittedName>
</protein>
<dbReference type="Gene3D" id="2.60.120.650">
    <property type="entry name" value="Cupin"/>
    <property type="match status" value="1"/>
</dbReference>
<dbReference type="InterPro" id="IPR003347">
    <property type="entry name" value="JmjC_dom"/>
</dbReference>
<evidence type="ECO:0000313" key="8">
    <source>
        <dbReference type="Proteomes" id="UP001165293"/>
    </source>
</evidence>
<organism evidence="7 8">
    <name type="scientific">Noviluteimonas lactosilytica</name>
    <dbReference type="NCBI Taxonomy" id="2888523"/>
    <lineage>
        <taxon>Bacteria</taxon>
        <taxon>Pseudomonadati</taxon>
        <taxon>Pseudomonadota</taxon>
        <taxon>Gammaproteobacteria</taxon>
        <taxon>Lysobacterales</taxon>
        <taxon>Lysobacteraceae</taxon>
        <taxon>Noviluteimonas</taxon>
    </lineage>
</organism>
<evidence type="ECO:0000256" key="5">
    <source>
        <dbReference type="ARBA" id="ARBA00023004"/>
    </source>
</evidence>
<dbReference type="RefSeq" id="WP_230527063.1">
    <property type="nucleotide sequence ID" value="NZ_JAJGAK010000002.1"/>
</dbReference>
<dbReference type="SMART" id="SM00558">
    <property type="entry name" value="JmjC"/>
    <property type="match status" value="1"/>
</dbReference>
<sequence length="405" mass="45055">MKRARNPNLPFEVDAALQPPLGMTPDKFLRDFWQKRPLLIRNAFPGFVSPIAPEDLAGLACEEAALSRLIAHDRSGDSWMVRHGPFEEDLFPQLGDHDWTLLVQDVDKWDADVASLLPAFSFLPRWRIDDIMVSFAATGGSVGAHVDQYDVFLLQAHGHRRWQIDASLALGRDEPDIAFRNDVELKLLQEFHPTHEWVLEPGDMLYLPPGVPHHGVAEDPCLTFSVGMRAPSTAELLGDFVDTLAADADEALRYNDPDLAVPEDPNEIDDAAMTRAIAALNALRMNDPDRLGDWFARFTTLYRAAGEVAPPDSVPSRIEIEWDLGQGVRLVRHPFSRAVWRRAGKGARLFVSGLGFALPVKDARTIAAATMLDGREYTALSQAGRDAVFALFEAGHYQMLTDEDE</sequence>
<dbReference type="Pfam" id="PF08007">
    <property type="entry name" value="JmjC_2"/>
    <property type="match status" value="1"/>
</dbReference>
<comment type="caution">
    <text evidence="7">The sequence shown here is derived from an EMBL/GenBank/DDBJ whole genome shotgun (WGS) entry which is preliminary data.</text>
</comment>
<evidence type="ECO:0000259" key="6">
    <source>
        <dbReference type="PROSITE" id="PS51184"/>
    </source>
</evidence>
<dbReference type="InterPro" id="IPR039994">
    <property type="entry name" value="NO66-like"/>
</dbReference>
<keyword evidence="4" id="KW-0560">Oxidoreductase</keyword>
<keyword evidence="3" id="KW-0223">Dioxygenase</keyword>
<dbReference type="Gene3D" id="3.40.366.30">
    <property type="entry name" value="50S ribosomal protein L16 arginine hydroxylase, Chain A, Domain 2"/>
    <property type="match status" value="1"/>
</dbReference>